<dbReference type="SUPFAM" id="SSF53335">
    <property type="entry name" value="S-adenosyl-L-methionine-dependent methyltransferases"/>
    <property type="match status" value="2"/>
</dbReference>
<feature type="signal peptide" evidence="1">
    <location>
        <begin position="1"/>
        <end position="21"/>
    </location>
</feature>
<dbReference type="Proteomes" id="UP000268093">
    <property type="component" value="Unassembled WGS sequence"/>
</dbReference>
<dbReference type="PANTHER" id="PTHR43591">
    <property type="entry name" value="METHYLTRANSFERASE"/>
    <property type="match status" value="1"/>
</dbReference>
<organism evidence="3 4">
    <name type="scientific">Jimgerdemannia flammicorona</name>
    <dbReference type="NCBI Taxonomy" id="994334"/>
    <lineage>
        <taxon>Eukaryota</taxon>
        <taxon>Fungi</taxon>
        <taxon>Fungi incertae sedis</taxon>
        <taxon>Mucoromycota</taxon>
        <taxon>Mucoromycotina</taxon>
        <taxon>Endogonomycetes</taxon>
        <taxon>Endogonales</taxon>
        <taxon>Endogonaceae</taxon>
        <taxon>Jimgerdemannia</taxon>
    </lineage>
</organism>
<feature type="chain" id="PRO_5019117011" description="Methyltransferase domain-containing protein" evidence="1">
    <location>
        <begin position="22"/>
        <end position="332"/>
    </location>
</feature>
<dbReference type="InterPro" id="IPR041698">
    <property type="entry name" value="Methyltransf_25"/>
</dbReference>
<dbReference type="Gene3D" id="3.40.50.150">
    <property type="entry name" value="Vaccinia Virus protein VP39"/>
    <property type="match status" value="2"/>
</dbReference>
<comment type="caution">
    <text evidence="3">The sequence shown here is derived from an EMBL/GenBank/DDBJ whole genome shotgun (WGS) entry which is preliminary data.</text>
</comment>
<dbReference type="AlphaFoldDB" id="A0A433D6G6"/>
<proteinExistence type="predicted"/>
<accession>A0A433D6G6</accession>
<keyword evidence="1" id="KW-0732">Signal</keyword>
<dbReference type="OrthoDB" id="2013972at2759"/>
<dbReference type="Pfam" id="PF13649">
    <property type="entry name" value="Methyltransf_25"/>
    <property type="match status" value="2"/>
</dbReference>
<keyword evidence="4" id="KW-1185">Reference proteome</keyword>
<dbReference type="PANTHER" id="PTHR43591:SF24">
    <property type="entry name" value="2-METHOXY-6-POLYPRENYL-1,4-BENZOQUINOL METHYLASE, MITOCHONDRIAL"/>
    <property type="match status" value="1"/>
</dbReference>
<dbReference type="EMBL" id="RBNI01005883">
    <property type="protein sequence ID" value="RUP46419.1"/>
    <property type="molecule type" value="Genomic_DNA"/>
</dbReference>
<name>A0A433D6G6_9FUNG</name>
<protein>
    <recommendedName>
        <fullName evidence="2">Methyltransferase domain-containing protein</fullName>
    </recommendedName>
</protein>
<sequence length="332" mass="37686">MGLLNPFFFFFCHADLTGCWTMDMANDFPNSHFVGVDVTDVFPKDGLKRNCTFVKANTLEGLPFEDDTFDYVFQVLTFTTADWPKAISELVRVTKPGGWVELVETDCKLERIPLYYHKFGNACCWTMDMANDFPDSHFVGVDVTDLFPKDGLKSNCTFAKANTLEGLPFEDGTFDYTFQRFMFLAFTPADWAKVISELVRVTKSGGWVELVESDCNLQETPPSYLEFQNAFIAGTRARGFDIDLVRNLGSTLNGLLVDVEEDYISCPMGWNGRVGDLLGRNAELGHRALKPHMAPIMGLTSEEYDEFVVKATQEFRTHKSWMKCFYVYGMKP</sequence>
<feature type="domain" description="Methyltransferase" evidence="2">
    <location>
        <begin position="125"/>
        <end position="206"/>
    </location>
</feature>
<dbReference type="InterPro" id="IPR029063">
    <property type="entry name" value="SAM-dependent_MTases_sf"/>
</dbReference>
<dbReference type="GO" id="GO:0008168">
    <property type="term" value="F:methyltransferase activity"/>
    <property type="evidence" value="ECO:0007669"/>
    <property type="project" value="TreeGrafter"/>
</dbReference>
<evidence type="ECO:0000256" key="1">
    <source>
        <dbReference type="SAM" id="SignalP"/>
    </source>
</evidence>
<evidence type="ECO:0000259" key="2">
    <source>
        <dbReference type="Pfam" id="PF13649"/>
    </source>
</evidence>
<gene>
    <name evidence="3" type="ORF">BC936DRAFT_146984</name>
</gene>
<evidence type="ECO:0000313" key="4">
    <source>
        <dbReference type="Proteomes" id="UP000268093"/>
    </source>
</evidence>
<evidence type="ECO:0000313" key="3">
    <source>
        <dbReference type="EMBL" id="RUP46419.1"/>
    </source>
</evidence>
<feature type="domain" description="Methyltransferase" evidence="2">
    <location>
        <begin position="17"/>
        <end position="98"/>
    </location>
</feature>
<reference evidence="3 4" key="1">
    <citation type="journal article" date="2018" name="New Phytol.">
        <title>Phylogenomics of Endogonaceae and evolution of mycorrhizas within Mucoromycota.</title>
        <authorList>
            <person name="Chang Y."/>
            <person name="Desiro A."/>
            <person name="Na H."/>
            <person name="Sandor L."/>
            <person name="Lipzen A."/>
            <person name="Clum A."/>
            <person name="Barry K."/>
            <person name="Grigoriev I.V."/>
            <person name="Martin F.M."/>
            <person name="Stajich J.E."/>
            <person name="Smith M.E."/>
            <person name="Bonito G."/>
            <person name="Spatafora J.W."/>
        </authorList>
    </citation>
    <scope>NUCLEOTIDE SEQUENCE [LARGE SCALE GENOMIC DNA]</scope>
    <source>
        <strain evidence="3 4">GMNB39</strain>
    </source>
</reference>
<dbReference type="CDD" id="cd02440">
    <property type="entry name" value="AdoMet_MTases"/>
    <property type="match status" value="2"/>
</dbReference>